<dbReference type="Gene3D" id="6.10.340.10">
    <property type="match status" value="1"/>
</dbReference>
<dbReference type="InterPro" id="IPR004358">
    <property type="entry name" value="Sig_transdc_His_kin-like_C"/>
</dbReference>
<dbReference type="SMART" id="SM00388">
    <property type="entry name" value="HisKA"/>
    <property type="match status" value="1"/>
</dbReference>
<evidence type="ECO:0000259" key="9">
    <source>
        <dbReference type="PROSITE" id="PS50109"/>
    </source>
</evidence>
<dbReference type="STRING" id="1850254.LPB137_05945"/>
<evidence type="ECO:0000313" key="12">
    <source>
        <dbReference type="Proteomes" id="UP000186074"/>
    </source>
</evidence>
<dbReference type="EMBL" id="CP019070">
    <property type="protein sequence ID" value="APW65421.1"/>
    <property type="molecule type" value="Genomic_DNA"/>
</dbReference>
<keyword evidence="7" id="KW-0175">Coiled coil</keyword>
<keyword evidence="12" id="KW-1185">Reference proteome</keyword>
<dbReference type="Gene3D" id="3.30.565.10">
    <property type="entry name" value="Histidine kinase-like ATPase, C-terminal domain"/>
    <property type="match status" value="1"/>
</dbReference>
<dbReference type="OrthoDB" id="9793144at2"/>
<evidence type="ECO:0000256" key="8">
    <source>
        <dbReference type="SAM" id="Phobius"/>
    </source>
</evidence>
<keyword evidence="8" id="KW-0812">Transmembrane</keyword>
<dbReference type="InterPro" id="IPR036890">
    <property type="entry name" value="HATPase_C_sf"/>
</dbReference>
<dbReference type="KEGG" id="alp:LPB137_05945"/>
<reference evidence="11 12" key="1">
    <citation type="submission" date="2017-01" db="EMBL/GenBank/DDBJ databases">
        <title>Genome sequencing of Arcobacter sp. LPB0137.</title>
        <authorList>
            <person name="Lee G.-W."/>
            <person name="Yi H."/>
        </authorList>
    </citation>
    <scope>NUCLEOTIDE SEQUENCE [LARGE SCALE GENOMIC DNA]</scope>
    <source>
        <strain evidence="11 12">LPB0137</strain>
    </source>
</reference>
<feature type="transmembrane region" description="Helical" evidence="8">
    <location>
        <begin position="6"/>
        <end position="27"/>
    </location>
</feature>
<dbReference type="Gene3D" id="1.10.287.130">
    <property type="match status" value="1"/>
</dbReference>
<dbReference type="PROSITE" id="PS50109">
    <property type="entry name" value="HIS_KIN"/>
    <property type="match status" value="1"/>
</dbReference>
<dbReference type="SMART" id="SM00387">
    <property type="entry name" value="HATPase_c"/>
    <property type="match status" value="1"/>
</dbReference>
<dbReference type="PROSITE" id="PS50885">
    <property type="entry name" value="HAMP"/>
    <property type="match status" value="1"/>
</dbReference>
<dbReference type="InterPro" id="IPR005467">
    <property type="entry name" value="His_kinase_dom"/>
</dbReference>
<dbReference type="PANTHER" id="PTHR43065:SF42">
    <property type="entry name" value="TWO-COMPONENT SENSOR PPRA"/>
    <property type="match status" value="1"/>
</dbReference>
<dbReference type="Proteomes" id="UP000186074">
    <property type="component" value="Chromosome"/>
</dbReference>
<dbReference type="CDD" id="cd06225">
    <property type="entry name" value="HAMP"/>
    <property type="match status" value="1"/>
</dbReference>
<keyword evidence="6" id="KW-0418">Kinase</keyword>
<dbReference type="AlphaFoldDB" id="A0A1P8KLJ4"/>
<gene>
    <name evidence="11" type="ORF">LPB137_05945</name>
</gene>
<feature type="transmembrane region" description="Helical" evidence="8">
    <location>
        <begin position="141"/>
        <end position="164"/>
    </location>
</feature>
<dbReference type="Pfam" id="PF00512">
    <property type="entry name" value="HisKA"/>
    <property type="match status" value="1"/>
</dbReference>
<dbReference type="InterPro" id="IPR036097">
    <property type="entry name" value="HisK_dim/P_sf"/>
</dbReference>
<dbReference type="InterPro" id="IPR003660">
    <property type="entry name" value="HAMP_dom"/>
</dbReference>
<sequence length="465" mass="52701">MKLTFKITSIVLVTVMSLLLFFGFFIIKDEKEFLQYLQNKQGKAIVNTISISIVDAVLLKDYPAIDTIVENTLKAYKDISSVRVVINNKIVSQVYNKGLTEDEKSLFKSNVVIDGEILARVVSEISNSENTKIVNKRIQTIIIISLLITSLLIVILILIVKYFLISKINFISNSTSKININSLHKLIKIDTKDEFKDLAENINEMTKQLEKEIEDNKIKTKLLAEQSKMVSMGEMIGNIAHQWRQPLSIISTSASGMMLKSEMEMEFTKEDILGSSKTILNQTKYLSNTIDNFRDFLKGDKSHSLIKLSDVIQYTISIVNASISDNFITLIDNTDKNLSIYGSRNELSEAFINIINNSKDALKTNIKNTDDRFIFIDVKEIENEKIEISFKDSGGGIPNSIINRVFEPYFTSKHQSIGTGLGLSMASKIIKERHYGLITVNNEEYKYNKKLYKGACFKVTLNKES</sequence>
<name>A0A1P8KLJ4_9BACT</name>
<dbReference type="Pfam" id="PF02518">
    <property type="entry name" value="HATPase_c"/>
    <property type="match status" value="1"/>
</dbReference>
<evidence type="ECO:0000256" key="6">
    <source>
        <dbReference type="ARBA" id="ARBA00022777"/>
    </source>
</evidence>
<feature type="domain" description="HAMP" evidence="10">
    <location>
        <begin position="183"/>
        <end position="214"/>
    </location>
</feature>
<organism evidence="11 12">
    <name type="scientific">Poseidonibacter parvus</name>
    <dbReference type="NCBI Taxonomy" id="1850254"/>
    <lineage>
        <taxon>Bacteria</taxon>
        <taxon>Pseudomonadati</taxon>
        <taxon>Campylobacterota</taxon>
        <taxon>Epsilonproteobacteria</taxon>
        <taxon>Campylobacterales</taxon>
        <taxon>Arcobacteraceae</taxon>
        <taxon>Poseidonibacter</taxon>
    </lineage>
</organism>
<dbReference type="SUPFAM" id="SSF47384">
    <property type="entry name" value="Homodimeric domain of signal transducing histidine kinase"/>
    <property type="match status" value="1"/>
</dbReference>
<feature type="coiled-coil region" evidence="7">
    <location>
        <begin position="188"/>
        <end position="219"/>
    </location>
</feature>
<evidence type="ECO:0000256" key="3">
    <source>
        <dbReference type="ARBA" id="ARBA00012438"/>
    </source>
</evidence>
<keyword evidence="8" id="KW-1133">Transmembrane helix</keyword>
<accession>A0A1P8KLJ4</accession>
<dbReference type="RefSeq" id="WP_076085716.1">
    <property type="nucleotide sequence ID" value="NZ_CP019070.1"/>
</dbReference>
<dbReference type="EC" id="2.7.13.3" evidence="3"/>
<dbReference type="InterPro" id="IPR003594">
    <property type="entry name" value="HATPase_dom"/>
</dbReference>
<keyword evidence="5" id="KW-0808">Transferase</keyword>
<evidence type="ECO:0000256" key="7">
    <source>
        <dbReference type="SAM" id="Coils"/>
    </source>
</evidence>
<comment type="subcellular location">
    <subcellularLocation>
        <location evidence="2">Membrane</location>
    </subcellularLocation>
</comment>
<dbReference type="CDD" id="cd00082">
    <property type="entry name" value="HisKA"/>
    <property type="match status" value="1"/>
</dbReference>
<evidence type="ECO:0000256" key="1">
    <source>
        <dbReference type="ARBA" id="ARBA00000085"/>
    </source>
</evidence>
<evidence type="ECO:0000313" key="11">
    <source>
        <dbReference type="EMBL" id="APW65421.1"/>
    </source>
</evidence>
<dbReference type="PRINTS" id="PR00344">
    <property type="entry name" value="BCTRLSENSOR"/>
</dbReference>
<proteinExistence type="predicted"/>
<evidence type="ECO:0000256" key="4">
    <source>
        <dbReference type="ARBA" id="ARBA00022553"/>
    </source>
</evidence>
<evidence type="ECO:0000256" key="5">
    <source>
        <dbReference type="ARBA" id="ARBA00022679"/>
    </source>
</evidence>
<evidence type="ECO:0000256" key="2">
    <source>
        <dbReference type="ARBA" id="ARBA00004370"/>
    </source>
</evidence>
<protein>
    <recommendedName>
        <fullName evidence="3">histidine kinase</fullName>
        <ecNumber evidence="3">2.7.13.3</ecNumber>
    </recommendedName>
</protein>
<comment type="catalytic activity">
    <reaction evidence="1">
        <text>ATP + protein L-histidine = ADP + protein N-phospho-L-histidine.</text>
        <dbReference type="EC" id="2.7.13.3"/>
    </reaction>
</comment>
<keyword evidence="8" id="KW-0472">Membrane</keyword>
<dbReference type="SUPFAM" id="SSF55874">
    <property type="entry name" value="ATPase domain of HSP90 chaperone/DNA topoisomerase II/histidine kinase"/>
    <property type="match status" value="1"/>
</dbReference>
<evidence type="ECO:0000259" key="10">
    <source>
        <dbReference type="PROSITE" id="PS50885"/>
    </source>
</evidence>
<dbReference type="GO" id="GO:0000155">
    <property type="term" value="F:phosphorelay sensor kinase activity"/>
    <property type="evidence" value="ECO:0007669"/>
    <property type="project" value="InterPro"/>
</dbReference>
<feature type="domain" description="Histidine kinase" evidence="9">
    <location>
        <begin position="238"/>
        <end position="465"/>
    </location>
</feature>
<dbReference type="PANTHER" id="PTHR43065">
    <property type="entry name" value="SENSOR HISTIDINE KINASE"/>
    <property type="match status" value="1"/>
</dbReference>
<dbReference type="InterPro" id="IPR003661">
    <property type="entry name" value="HisK_dim/P_dom"/>
</dbReference>
<dbReference type="GO" id="GO:0016020">
    <property type="term" value="C:membrane"/>
    <property type="evidence" value="ECO:0007669"/>
    <property type="project" value="UniProtKB-SubCell"/>
</dbReference>
<keyword evidence="4" id="KW-0597">Phosphoprotein</keyword>